<evidence type="ECO:0000256" key="6">
    <source>
        <dbReference type="ARBA" id="ARBA00023274"/>
    </source>
</evidence>
<keyword evidence="5" id="KW-0496">Mitochondrion</keyword>
<organism evidence="9 10">
    <name type="scientific">Cloeon dipterum</name>
    <dbReference type="NCBI Taxonomy" id="197152"/>
    <lineage>
        <taxon>Eukaryota</taxon>
        <taxon>Metazoa</taxon>
        <taxon>Ecdysozoa</taxon>
        <taxon>Arthropoda</taxon>
        <taxon>Hexapoda</taxon>
        <taxon>Insecta</taxon>
        <taxon>Pterygota</taxon>
        <taxon>Palaeoptera</taxon>
        <taxon>Ephemeroptera</taxon>
        <taxon>Pisciforma</taxon>
        <taxon>Baetidae</taxon>
        <taxon>Cloeon</taxon>
    </lineage>
</organism>
<name>A0A8S1CCC9_9INSE</name>
<keyword evidence="4" id="KW-0689">Ribosomal protein</keyword>
<evidence type="ECO:0000256" key="1">
    <source>
        <dbReference type="ARBA" id="ARBA00004173"/>
    </source>
</evidence>
<dbReference type="PANTHER" id="PTHR21035:SF2">
    <property type="entry name" value="SMALL RIBOSOMAL SUBUNIT PROTEIN MS26"/>
    <property type="match status" value="1"/>
</dbReference>
<dbReference type="GO" id="GO:0005763">
    <property type="term" value="C:mitochondrial small ribosomal subunit"/>
    <property type="evidence" value="ECO:0007669"/>
    <property type="project" value="InterPro"/>
</dbReference>
<evidence type="ECO:0000256" key="3">
    <source>
        <dbReference type="ARBA" id="ARBA00022946"/>
    </source>
</evidence>
<sequence>MSLMRQGLVIEKLVAGLHRQRFAPAAAPNLVVRWRKPISLGTAPSKLFRVPQRPQIPEDELKEIRRLFKNYNTQMKSIRAWFAEELKRQEAVTAAAVAGATGEEAEFQRCLQINEEWNKKVAAERQVRLAAEKAKLTDKILTDLEQDELQKSKRMAEIQQMVEREKVSSSYCC</sequence>
<evidence type="ECO:0000313" key="9">
    <source>
        <dbReference type="EMBL" id="CAB3369324.1"/>
    </source>
</evidence>
<dbReference type="Proteomes" id="UP000494165">
    <property type="component" value="Unassembled WGS sequence"/>
</dbReference>
<comment type="subcellular location">
    <subcellularLocation>
        <location evidence="1">Mitochondrion</location>
    </subcellularLocation>
</comment>
<dbReference type="EMBL" id="CADEPI010000044">
    <property type="protein sequence ID" value="CAB3369324.1"/>
    <property type="molecule type" value="Genomic_DNA"/>
</dbReference>
<reference evidence="9 10" key="1">
    <citation type="submission" date="2020-04" db="EMBL/GenBank/DDBJ databases">
        <authorList>
            <person name="Alioto T."/>
            <person name="Alioto T."/>
            <person name="Gomez Garrido J."/>
        </authorList>
    </citation>
    <scope>NUCLEOTIDE SEQUENCE [LARGE SCALE GENOMIC DNA]</scope>
</reference>
<dbReference type="PANTHER" id="PTHR21035">
    <property type="entry name" value="28S RIBOSOMAL PROTEIN S26, MITOCHONDRIAL"/>
    <property type="match status" value="1"/>
</dbReference>
<comment type="similarity">
    <text evidence="2">Belongs to the mitochondrion-specific ribosomal protein mS26 family.</text>
</comment>
<evidence type="ECO:0000256" key="4">
    <source>
        <dbReference type="ARBA" id="ARBA00022980"/>
    </source>
</evidence>
<keyword evidence="6" id="KW-0687">Ribonucleoprotein</keyword>
<evidence type="ECO:0000256" key="7">
    <source>
        <dbReference type="ARBA" id="ARBA00035138"/>
    </source>
</evidence>
<dbReference type="AlphaFoldDB" id="A0A8S1CCC9"/>
<evidence type="ECO:0000256" key="5">
    <source>
        <dbReference type="ARBA" id="ARBA00023128"/>
    </source>
</evidence>
<evidence type="ECO:0000256" key="2">
    <source>
        <dbReference type="ARBA" id="ARBA00009672"/>
    </source>
</evidence>
<comment type="caution">
    <text evidence="9">The sequence shown here is derived from an EMBL/GenBank/DDBJ whole genome shotgun (WGS) entry which is preliminary data.</text>
</comment>
<keyword evidence="10" id="KW-1185">Reference proteome</keyword>
<evidence type="ECO:0000256" key="8">
    <source>
        <dbReference type="ARBA" id="ARBA00035344"/>
    </source>
</evidence>
<gene>
    <name evidence="9" type="ORF">CLODIP_2_CD05686</name>
</gene>
<protein>
    <recommendedName>
        <fullName evidence="7">Small ribosomal subunit protein mS26</fullName>
    </recommendedName>
    <alternativeName>
        <fullName evidence="8">28S ribosomal protein S26, mitochondrial</fullName>
    </alternativeName>
</protein>
<dbReference type="InterPro" id="IPR026140">
    <property type="entry name" value="Ribosomal_mS26"/>
</dbReference>
<evidence type="ECO:0000313" key="10">
    <source>
        <dbReference type="Proteomes" id="UP000494165"/>
    </source>
</evidence>
<proteinExistence type="inferred from homology"/>
<accession>A0A8S1CCC9</accession>
<keyword evidence="3" id="KW-0809">Transit peptide</keyword>
<dbReference type="Pfam" id="PF14943">
    <property type="entry name" value="MRP-S26"/>
    <property type="match status" value="1"/>
</dbReference>
<dbReference type="OrthoDB" id="5988811at2759"/>